<evidence type="ECO:0000259" key="9">
    <source>
        <dbReference type="PROSITE" id="PS50003"/>
    </source>
</evidence>
<dbReference type="GO" id="GO:0008270">
    <property type="term" value="F:zinc ion binding"/>
    <property type="evidence" value="ECO:0007669"/>
    <property type="project" value="UniProtKB-KW"/>
</dbReference>
<dbReference type="SUPFAM" id="SSF48065">
    <property type="entry name" value="DBL homology domain (DH-domain)"/>
    <property type="match status" value="1"/>
</dbReference>
<dbReference type="InterPro" id="IPR000306">
    <property type="entry name" value="Znf_FYVE"/>
</dbReference>
<evidence type="ECO:0000313" key="13">
    <source>
        <dbReference type="WBParaSite" id="PSAMB.scaffold694size43592.g8105.t1"/>
    </source>
</evidence>
<keyword evidence="7" id="KW-0206">Cytoskeleton</keyword>
<proteinExistence type="predicted"/>
<feature type="domain" description="DH" evidence="10">
    <location>
        <begin position="1"/>
        <end position="77"/>
    </location>
</feature>
<evidence type="ECO:0000256" key="3">
    <source>
        <dbReference type="ARBA" id="ARBA00022658"/>
    </source>
</evidence>
<feature type="domain" description="PH" evidence="9">
    <location>
        <begin position="106"/>
        <end position="202"/>
    </location>
</feature>
<evidence type="ECO:0000256" key="6">
    <source>
        <dbReference type="ARBA" id="ARBA00022833"/>
    </source>
</evidence>
<dbReference type="PROSITE" id="PS50003">
    <property type="entry name" value="PH_DOMAIN"/>
    <property type="match status" value="1"/>
</dbReference>
<dbReference type="PROSITE" id="PS50178">
    <property type="entry name" value="ZF_FYVE"/>
    <property type="match status" value="1"/>
</dbReference>
<protein>
    <submittedName>
        <fullName evidence="13">Uncharacterized protein</fullName>
    </submittedName>
</protein>
<reference evidence="13" key="1">
    <citation type="submission" date="2022-11" db="UniProtKB">
        <authorList>
            <consortium name="WormBaseParasite"/>
        </authorList>
    </citation>
    <scope>IDENTIFICATION</scope>
</reference>
<evidence type="ECO:0000256" key="4">
    <source>
        <dbReference type="ARBA" id="ARBA00022723"/>
    </source>
</evidence>
<dbReference type="InterPro" id="IPR001849">
    <property type="entry name" value="PH_domain"/>
</dbReference>
<evidence type="ECO:0000256" key="1">
    <source>
        <dbReference type="ARBA" id="ARBA00004245"/>
    </source>
</evidence>
<dbReference type="GO" id="GO:0005085">
    <property type="term" value="F:guanyl-nucleotide exchange factor activity"/>
    <property type="evidence" value="ECO:0007669"/>
    <property type="project" value="UniProtKB-KW"/>
</dbReference>
<evidence type="ECO:0000256" key="8">
    <source>
        <dbReference type="PROSITE-ProRule" id="PRU00091"/>
    </source>
</evidence>
<dbReference type="PANTHER" id="PTHR12673:SF271">
    <property type="entry name" value="FYVE, RHOGEF AND PH DOMAIN-CONTAINING PROTEIN TAG-77"/>
    <property type="match status" value="1"/>
</dbReference>
<evidence type="ECO:0000259" key="11">
    <source>
        <dbReference type="PROSITE" id="PS50178"/>
    </source>
</evidence>
<dbReference type="InterPro" id="IPR055251">
    <property type="entry name" value="SOS1_NGEF_PH"/>
</dbReference>
<evidence type="ECO:0000256" key="7">
    <source>
        <dbReference type="ARBA" id="ARBA00023212"/>
    </source>
</evidence>
<dbReference type="Pfam" id="PF22697">
    <property type="entry name" value="SOS1_NGEF_PH"/>
    <property type="match status" value="1"/>
</dbReference>
<evidence type="ECO:0000259" key="10">
    <source>
        <dbReference type="PROSITE" id="PS50010"/>
    </source>
</evidence>
<organism evidence="12 13">
    <name type="scientific">Plectus sambesii</name>
    <dbReference type="NCBI Taxonomy" id="2011161"/>
    <lineage>
        <taxon>Eukaryota</taxon>
        <taxon>Metazoa</taxon>
        <taxon>Ecdysozoa</taxon>
        <taxon>Nematoda</taxon>
        <taxon>Chromadorea</taxon>
        <taxon>Plectida</taxon>
        <taxon>Plectina</taxon>
        <taxon>Plectoidea</taxon>
        <taxon>Plectidae</taxon>
        <taxon>Plectus</taxon>
    </lineage>
</organism>
<dbReference type="Gene3D" id="1.20.900.10">
    <property type="entry name" value="Dbl homology (DH) domain"/>
    <property type="match status" value="1"/>
</dbReference>
<accession>A0A914XBX5</accession>
<feature type="domain" description="FYVE-type" evidence="11">
    <location>
        <begin position="242"/>
        <end position="291"/>
    </location>
</feature>
<name>A0A914XBX5_9BILA</name>
<dbReference type="SUPFAM" id="SSF57903">
    <property type="entry name" value="FYVE/PHD zinc finger"/>
    <property type="match status" value="1"/>
</dbReference>
<evidence type="ECO:0000256" key="2">
    <source>
        <dbReference type="ARBA" id="ARBA00022490"/>
    </source>
</evidence>
<dbReference type="Gene3D" id="3.30.40.10">
    <property type="entry name" value="Zinc/RING finger domain, C3HC4 (zinc finger)"/>
    <property type="match status" value="1"/>
</dbReference>
<dbReference type="AlphaFoldDB" id="A0A914XBX5"/>
<dbReference type="SUPFAM" id="SSF50729">
    <property type="entry name" value="PH domain-like"/>
    <property type="match status" value="1"/>
</dbReference>
<comment type="subcellular location">
    <subcellularLocation>
        <location evidence="1">Cytoplasm</location>
        <location evidence="1">Cytoskeleton</location>
    </subcellularLocation>
</comment>
<dbReference type="InterPro" id="IPR017455">
    <property type="entry name" value="Znf_FYVE-rel"/>
</dbReference>
<dbReference type="InterPro" id="IPR011011">
    <property type="entry name" value="Znf_FYVE_PHD"/>
</dbReference>
<dbReference type="PANTHER" id="PTHR12673">
    <property type="entry name" value="FACIOGENITAL DYSPLASIA PROTEIN"/>
    <property type="match status" value="1"/>
</dbReference>
<dbReference type="GO" id="GO:0005737">
    <property type="term" value="C:cytoplasm"/>
    <property type="evidence" value="ECO:0007669"/>
    <property type="project" value="TreeGrafter"/>
</dbReference>
<dbReference type="SMART" id="SM00064">
    <property type="entry name" value="FYVE"/>
    <property type="match status" value="1"/>
</dbReference>
<keyword evidence="3" id="KW-0344">Guanine-nucleotide releasing factor</keyword>
<keyword evidence="2" id="KW-0963">Cytoplasm</keyword>
<dbReference type="InterPro" id="IPR035899">
    <property type="entry name" value="DBL_dom_sf"/>
</dbReference>
<dbReference type="SMART" id="SM00233">
    <property type="entry name" value="PH"/>
    <property type="match status" value="1"/>
</dbReference>
<evidence type="ECO:0000256" key="5">
    <source>
        <dbReference type="ARBA" id="ARBA00022771"/>
    </source>
</evidence>
<dbReference type="Proteomes" id="UP000887566">
    <property type="component" value="Unplaced"/>
</dbReference>
<dbReference type="GO" id="GO:0046847">
    <property type="term" value="P:filopodium assembly"/>
    <property type="evidence" value="ECO:0007669"/>
    <property type="project" value="TreeGrafter"/>
</dbReference>
<sequence length="408" mass="46865">MMAENRDFEMVTKQFEGEIFKHIPLVQQLDSVHQNVVRYKILMENYLKYLPQESEERQEAIKAIEKLGNVSNKVNESVADNEASKILVELHRRLQGRIDVFKPGRKLLMEGNIMKQSRKESQARFLILFTDLLLICKETLGSDIFDSRSYQIPMERVKIVNEEHDEFENMFQVKSPVKSFSFIAKNKHERDKWVNKLREAKLTTKKRNPKPKLIVAEDEDDDDFLPLWIPDRDATKCLMETCTTIFSVVKRRHHCRACGYLICGNCVGKAPIKKRGFSKEKVCPQCFYEIIGEYSSGSLFPESMLHREVGTDGRSRAFAKYGEGANMKLVDASKLFAAPKSGQLRKVPLPSHHRVCGKVHVRVGKGEQTKWAALTDGMVLQFFNAQLVSQSSSWLQCASSIIIFIKLK</sequence>
<dbReference type="GO" id="GO:0007010">
    <property type="term" value="P:cytoskeleton organization"/>
    <property type="evidence" value="ECO:0007669"/>
    <property type="project" value="TreeGrafter"/>
</dbReference>
<dbReference type="InterPro" id="IPR051092">
    <property type="entry name" value="FYVE_RhoGEF_PH"/>
</dbReference>
<dbReference type="GO" id="GO:0005856">
    <property type="term" value="C:cytoskeleton"/>
    <property type="evidence" value="ECO:0007669"/>
    <property type="project" value="UniProtKB-SubCell"/>
</dbReference>
<dbReference type="PROSITE" id="PS50010">
    <property type="entry name" value="DH_2"/>
    <property type="match status" value="1"/>
</dbReference>
<evidence type="ECO:0000313" key="12">
    <source>
        <dbReference type="Proteomes" id="UP000887566"/>
    </source>
</evidence>
<keyword evidence="6" id="KW-0862">Zinc</keyword>
<keyword evidence="12" id="KW-1185">Reference proteome</keyword>
<dbReference type="Pfam" id="PF01363">
    <property type="entry name" value="FYVE"/>
    <property type="match status" value="1"/>
</dbReference>
<dbReference type="InterPro" id="IPR011993">
    <property type="entry name" value="PH-like_dom_sf"/>
</dbReference>
<dbReference type="InterPro" id="IPR000219">
    <property type="entry name" value="DH_dom"/>
</dbReference>
<keyword evidence="5 8" id="KW-0863">Zinc-finger</keyword>
<keyword evidence="4" id="KW-0479">Metal-binding</keyword>
<dbReference type="WBParaSite" id="PSAMB.scaffold694size43592.g8105.t1">
    <property type="protein sequence ID" value="PSAMB.scaffold694size43592.g8105.t1"/>
    <property type="gene ID" value="PSAMB.scaffold694size43592.g8105"/>
</dbReference>
<dbReference type="InterPro" id="IPR013083">
    <property type="entry name" value="Znf_RING/FYVE/PHD"/>
</dbReference>
<dbReference type="Gene3D" id="2.30.29.30">
    <property type="entry name" value="Pleckstrin-homology domain (PH domain)/Phosphotyrosine-binding domain (PTB)"/>
    <property type="match status" value="1"/>
</dbReference>